<dbReference type="EMBL" id="PDYF01000042">
    <property type="protein sequence ID" value="PHU34045.1"/>
    <property type="molecule type" value="Genomic_DNA"/>
</dbReference>
<dbReference type="GO" id="GO:0046872">
    <property type="term" value="F:metal ion binding"/>
    <property type="evidence" value="ECO:0007669"/>
    <property type="project" value="UniProtKB-KW"/>
</dbReference>
<gene>
    <name evidence="6" type="ORF">CSX01_12220</name>
</gene>
<evidence type="ECO:0000313" key="7">
    <source>
        <dbReference type="Proteomes" id="UP000225889"/>
    </source>
</evidence>
<organism evidence="6 7">
    <name type="scientific">Pseudobutyrivibrio ruminis</name>
    <dbReference type="NCBI Taxonomy" id="46206"/>
    <lineage>
        <taxon>Bacteria</taxon>
        <taxon>Bacillati</taxon>
        <taxon>Bacillota</taxon>
        <taxon>Clostridia</taxon>
        <taxon>Lachnospirales</taxon>
        <taxon>Lachnospiraceae</taxon>
        <taxon>Pseudobutyrivibrio</taxon>
    </lineage>
</organism>
<reference evidence="6 7" key="2">
    <citation type="submission" date="2017-10" db="EMBL/GenBank/DDBJ databases">
        <authorList>
            <person name="Banno H."/>
            <person name="Chua N.-H."/>
        </authorList>
    </citation>
    <scope>NUCLEOTIDE SEQUENCE [LARGE SCALE GENOMIC DNA]</scope>
    <source>
        <strain evidence="6 7">JK626</strain>
    </source>
</reference>
<dbReference type="AlphaFoldDB" id="A0A2G3DT47"/>
<dbReference type="GO" id="GO:0003824">
    <property type="term" value="F:catalytic activity"/>
    <property type="evidence" value="ECO:0007669"/>
    <property type="project" value="InterPro"/>
</dbReference>
<dbReference type="InterPro" id="IPR013785">
    <property type="entry name" value="Aldolase_TIM"/>
</dbReference>
<sequence>MSRAITREELFKQLELDNRITNEGVYISPEVVSTIDFENKVQEQMQTCFDMNHETYLKSKLPTAIRLDSNYRIRFSYKHDAPFSVEHENGKYYLTEKGNQISEITFVEKPAFYNFKTSDGVNMKTIANEVGKTKVTVAYSNECALKDKGLDCKFCNINATKSRFADIQGISWKTPYQIAETYAKAREEGYESITITGGFVPERREVEYYIDVAEAIQDVTGLTDFGGTACVGAPSDLDVIEKYKEAGYRAISTNLEIWDANFFKTICPGKDQICGGRENWINALKKEVEVFGKGNVRSFFVAGIEPKSTLLEGIQYLTELGVVAIPLHWTPNPGSELEGHRAPSPEWYFDLYQKTYNLLRQNGLTHKDLYHSANVENSIFDYFYDLDGDHLDIPRHEADRVHFVGEDSVASKGEGSATIEKTA</sequence>
<dbReference type="Pfam" id="PF04055">
    <property type="entry name" value="Radical_SAM"/>
    <property type="match status" value="1"/>
</dbReference>
<dbReference type="GO" id="GO:0051536">
    <property type="term" value="F:iron-sulfur cluster binding"/>
    <property type="evidence" value="ECO:0007669"/>
    <property type="project" value="UniProtKB-KW"/>
</dbReference>
<dbReference type="Gene3D" id="3.20.20.70">
    <property type="entry name" value="Aldolase class I"/>
    <property type="match status" value="1"/>
</dbReference>
<accession>A0A2G3DT47</accession>
<keyword evidence="1" id="KW-0949">S-adenosyl-L-methionine</keyword>
<comment type="caution">
    <text evidence="6">The sequence shown here is derived from an EMBL/GenBank/DDBJ whole genome shotgun (WGS) entry which is preliminary data.</text>
</comment>
<dbReference type="PROSITE" id="PS51918">
    <property type="entry name" value="RADICAL_SAM"/>
    <property type="match status" value="1"/>
</dbReference>
<dbReference type="RefSeq" id="WP_099392600.1">
    <property type="nucleotide sequence ID" value="NZ_PDYF01000042.1"/>
</dbReference>
<dbReference type="SFLD" id="SFLDS00029">
    <property type="entry name" value="Radical_SAM"/>
    <property type="match status" value="1"/>
</dbReference>
<keyword evidence="4" id="KW-0411">Iron-sulfur</keyword>
<evidence type="ECO:0000259" key="5">
    <source>
        <dbReference type="PROSITE" id="PS51918"/>
    </source>
</evidence>
<dbReference type="NCBIfam" id="NF045502">
    <property type="entry name" value="variant_rSAM"/>
    <property type="match status" value="1"/>
</dbReference>
<evidence type="ECO:0000313" key="6">
    <source>
        <dbReference type="EMBL" id="PHU34045.1"/>
    </source>
</evidence>
<reference evidence="6 7" key="1">
    <citation type="submission" date="2017-10" db="EMBL/GenBank/DDBJ databases">
        <title>Resolving the taxonomy of Roseburia spp., Eubacterium rectale and Agathobacter spp. through phylogenomic analysis.</title>
        <authorList>
            <person name="Sheridan P.O."/>
            <person name="Walker A.W."/>
            <person name="Duncan S.H."/>
            <person name="Scott K.P."/>
            <person name="Toole P.W.O."/>
            <person name="Luis P."/>
            <person name="Flint H.J."/>
        </authorList>
    </citation>
    <scope>NUCLEOTIDE SEQUENCE [LARGE SCALE GENOMIC DNA]</scope>
    <source>
        <strain evidence="6 7">JK626</strain>
    </source>
</reference>
<dbReference type="InterPro" id="IPR058240">
    <property type="entry name" value="rSAM_sf"/>
</dbReference>
<evidence type="ECO:0000256" key="4">
    <source>
        <dbReference type="ARBA" id="ARBA00023014"/>
    </source>
</evidence>
<evidence type="ECO:0000256" key="1">
    <source>
        <dbReference type="ARBA" id="ARBA00022691"/>
    </source>
</evidence>
<dbReference type="Proteomes" id="UP000225889">
    <property type="component" value="Unassembled WGS sequence"/>
</dbReference>
<dbReference type="InterPro" id="IPR007197">
    <property type="entry name" value="rSAM"/>
</dbReference>
<dbReference type="SUPFAM" id="SSF102114">
    <property type="entry name" value="Radical SAM enzymes"/>
    <property type="match status" value="1"/>
</dbReference>
<evidence type="ECO:0000256" key="2">
    <source>
        <dbReference type="ARBA" id="ARBA00022723"/>
    </source>
</evidence>
<protein>
    <submittedName>
        <fullName evidence="6">Nitrogen fixation protein NifB</fullName>
    </submittedName>
</protein>
<proteinExistence type="predicted"/>
<keyword evidence="3" id="KW-0408">Iron</keyword>
<evidence type="ECO:0000256" key="3">
    <source>
        <dbReference type="ARBA" id="ARBA00023004"/>
    </source>
</evidence>
<feature type="domain" description="Radical SAM core" evidence="5">
    <location>
        <begin position="129"/>
        <end position="367"/>
    </location>
</feature>
<keyword evidence="2" id="KW-0479">Metal-binding</keyword>
<name>A0A2G3DT47_9FIRM</name>